<dbReference type="Proteomes" id="UP001407405">
    <property type="component" value="Unassembled WGS sequence"/>
</dbReference>
<dbReference type="HAMAP" id="MF_00707">
    <property type="entry name" value="UPF0735"/>
    <property type="match status" value="1"/>
</dbReference>
<dbReference type="PROSITE" id="PS51671">
    <property type="entry name" value="ACT"/>
    <property type="match status" value="1"/>
</dbReference>
<comment type="caution">
    <text evidence="3">The sequence shown here is derived from an EMBL/GenBank/DDBJ whole genome shotgun (WGS) entry which is preliminary data.</text>
</comment>
<dbReference type="SUPFAM" id="SSF55021">
    <property type="entry name" value="ACT-like"/>
    <property type="match status" value="1"/>
</dbReference>
<dbReference type="InterPro" id="IPR045865">
    <property type="entry name" value="ACT-like_dom_sf"/>
</dbReference>
<sequence length="148" mass="16877">MEQEKHTYYLVHHQALPEVLLKTVQVNEMLSKGKANTIYEAVEQAGISRSAYYKYRHHVFPFYEMGKGRIITLAMLLDHVSGCLLEVLKEIARVNGSVVTINQNIPYLQVANVTVSLETMDLTVNIETLIQRLRKINGIHEVKIVGKE</sequence>
<evidence type="ECO:0000259" key="2">
    <source>
        <dbReference type="PROSITE" id="PS51671"/>
    </source>
</evidence>
<protein>
    <recommendedName>
        <fullName evidence="1">UPF0735 ACT domain-containing protein AAIG11_16520</fullName>
    </recommendedName>
</protein>
<comment type="similarity">
    <text evidence="1">Belongs to the UPF0735 family.</text>
</comment>
<dbReference type="InterPro" id="IPR008310">
    <property type="entry name" value="UPF0735_ACT_dom-cont"/>
</dbReference>
<name>A0ABU9VY52_9CLOT</name>
<gene>
    <name evidence="3" type="ORF">AAIG11_16520</name>
</gene>
<reference evidence="3 4" key="1">
    <citation type="submission" date="2024-04" db="EMBL/GenBank/DDBJ databases">
        <title>Genome sequencing and metabolic network reconstruction of aminoacids and betaine degradation by Anoxynatronum sibiricum.</title>
        <authorList>
            <person name="Detkova E.N."/>
            <person name="Boltjanskaja Y.V."/>
            <person name="Mardanov A.V."/>
            <person name="Kevbrin V."/>
        </authorList>
    </citation>
    <scope>NUCLEOTIDE SEQUENCE [LARGE SCALE GENOMIC DNA]</scope>
    <source>
        <strain evidence="3 4">Z-7981</strain>
    </source>
</reference>
<dbReference type="RefSeq" id="WP_343187379.1">
    <property type="nucleotide sequence ID" value="NZ_JBCITM010000028.1"/>
</dbReference>
<dbReference type="PIRSF" id="PIRSF025624">
    <property type="entry name" value="ACT_PheB"/>
    <property type="match status" value="1"/>
</dbReference>
<feature type="domain" description="ACT" evidence="2">
    <location>
        <begin position="72"/>
        <end position="147"/>
    </location>
</feature>
<proteinExistence type="inferred from homology"/>
<keyword evidence="4" id="KW-1185">Reference proteome</keyword>
<dbReference type="InterPro" id="IPR002912">
    <property type="entry name" value="ACT_dom"/>
</dbReference>
<evidence type="ECO:0000313" key="4">
    <source>
        <dbReference type="Proteomes" id="UP001407405"/>
    </source>
</evidence>
<dbReference type="EMBL" id="JBCITM010000028">
    <property type="protein sequence ID" value="MEN1762095.1"/>
    <property type="molecule type" value="Genomic_DNA"/>
</dbReference>
<evidence type="ECO:0000313" key="3">
    <source>
        <dbReference type="EMBL" id="MEN1762095.1"/>
    </source>
</evidence>
<dbReference type="NCBIfam" id="NF003361">
    <property type="entry name" value="PRK04435.1"/>
    <property type="match status" value="1"/>
</dbReference>
<organism evidence="3 4">
    <name type="scientific">Anoxynatronum sibiricum</name>
    <dbReference type="NCBI Taxonomy" id="210623"/>
    <lineage>
        <taxon>Bacteria</taxon>
        <taxon>Bacillati</taxon>
        <taxon>Bacillota</taxon>
        <taxon>Clostridia</taxon>
        <taxon>Eubacteriales</taxon>
        <taxon>Clostridiaceae</taxon>
        <taxon>Anoxynatronum</taxon>
    </lineage>
</organism>
<evidence type="ECO:0000256" key="1">
    <source>
        <dbReference type="HAMAP-Rule" id="MF_00707"/>
    </source>
</evidence>
<accession>A0ABU9VY52</accession>